<evidence type="ECO:0000256" key="1">
    <source>
        <dbReference type="SAM" id="MobiDB-lite"/>
    </source>
</evidence>
<feature type="region of interest" description="Disordered" evidence="1">
    <location>
        <begin position="147"/>
        <end position="182"/>
    </location>
</feature>
<name>A0ABV5PSH0_9ACTN</name>
<dbReference type="RefSeq" id="WP_346123013.1">
    <property type="nucleotide sequence ID" value="NZ_BAAAXC010000014.1"/>
</dbReference>
<evidence type="ECO:0000313" key="2">
    <source>
        <dbReference type="EMBL" id="MFB9526158.1"/>
    </source>
</evidence>
<keyword evidence="3" id="KW-1185">Reference proteome</keyword>
<accession>A0ABV5PSH0</accession>
<dbReference type="Pfam" id="PF19457">
    <property type="entry name" value="DUF5994"/>
    <property type="match status" value="1"/>
</dbReference>
<protein>
    <submittedName>
        <fullName evidence="2">DUF5994 family protein</fullName>
    </submittedName>
</protein>
<proteinExistence type="predicted"/>
<dbReference type="InterPro" id="IPR046036">
    <property type="entry name" value="DUF5994"/>
</dbReference>
<sequence length="195" mass="20959">MTPTLLTQSPPDVADSALRLSLNPAMKRQGTVDGAWWPHSRDAAAELPALISAVDERFGRTTLRVGVHRDAWNDLPRRVPAPGRQVKVGWFLSTDPLLITLILSGVEPVTLLVIPPETGEGPAEAALTLAAQDTDGMWPSELLTIAHLPAQPNAPSDTRQDPDTRQDEEEGPAGWENEGGHLTAVRLAAAPVARR</sequence>
<organism evidence="2 3">
    <name type="scientific">Nonomuraea roseola</name>
    <dbReference type="NCBI Taxonomy" id="46179"/>
    <lineage>
        <taxon>Bacteria</taxon>
        <taxon>Bacillati</taxon>
        <taxon>Actinomycetota</taxon>
        <taxon>Actinomycetes</taxon>
        <taxon>Streptosporangiales</taxon>
        <taxon>Streptosporangiaceae</taxon>
        <taxon>Nonomuraea</taxon>
    </lineage>
</organism>
<comment type="caution">
    <text evidence="2">The sequence shown here is derived from an EMBL/GenBank/DDBJ whole genome shotgun (WGS) entry which is preliminary data.</text>
</comment>
<dbReference type="EMBL" id="JBHMCE010000002">
    <property type="protein sequence ID" value="MFB9526158.1"/>
    <property type="molecule type" value="Genomic_DNA"/>
</dbReference>
<reference evidence="2 3" key="1">
    <citation type="submission" date="2024-09" db="EMBL/GenBank/DDBJ databases">
        <authorList>
            <person name="Sun Q."/>
            <person name="Mori K."/>
        </authorList>
    </citation>
    <scope>NUCLEOTIDE SEQUENCE [LARGE SCALE GENOMIC DNA]</scope>
    <source>
        <strain evidence="2 3">JCM 3323</strain>
    </source>
</reference>
<evidence type="ECO:0000313" key="3">
    <source>
        <dbReference type="Proteomes" id="UP001589646"/>
    </source>
</evidence>
<gene>
    <name evidence="2" type="ORF">ACFFRN_05980</name>
</gene>
<dbReference type="Proteomes" id="UP001589646">
    <property type="component" value="Unassembled WGS sequence"/>
</dbReference>